<keyword evidence="3" id="KW-1185">Reference proteome</keyword>
<feature type="transmembrane region" description="Helical" evidence="1">
    <location>
        <begin position="67"/>
        <end position="86"/>
    </location>
</feature>
<gene>
    <name evidence="2" type="ORF">HNY73_002871</name>
</gene>
<name>A0A8T0FV30_ARGBR</name>
<comment type="caution">
    <text evidence="2">The sequence shown here is derived from an EMBL/GenBank/DDBJ whole genome shotgun (WGS) entry which is preliminary data.</text>
</comment>
<dbReference type="EMBL" id="JABXBU010000002">
    <property type="protein sequence ID" value="KAF8794964.1"/>
    <property type="molecule type" value="Genomic_DNA"/>
</dbReference>
<protein>
    <submittedName>
        <fullName evidence="2">Uncharacterized protein</fullName>
    </submittedName>
</protein>
<feature type="transmembrane region" description="Helical" evidence="1">
    <location>
        <begin position="241"/>
        <end position="262"/>
    </location>
</feature>
<reference evidence="2" key="1">
    <citation type="journal article" date="2020" name="bioRxiv">
        <title>Chromosome-level reference genome of the European wasp spider Argiope bruennichi: a resource for studies on range expansion and evolutionary adaptation.</title>
        <authorList>
            <person name="Sheffer M.M."/>
            <person name="Hoppe A."/>
            <person name="Krehenwinkel H."/>
            <person name="Uhl G."/>
            <person name="Kuss A.W."/>
            <person name="Jensen L."/>
            <person name="Jensen C."/>
            <person name="Gillespie R.G."/>
            <person name="Hoff K.J."/>
            <person name="Prost S."/>
        </authorList>
    </citation>
    <scope>NUCLEOTIDE SEQUENCE</scope>
</reference>
<dbReference type="AlphaFoldDB" id="A0A8T0FV30"/>
<dbReference type="Proteomes" id="UP000807504">
    <property type="component" value="Unassembled WGS sequence"/>
</dbReference>
<keyword evidence="1" id="KW-0812">Transmembrane</keyword>
<keyword evidence="1" id="KW-1133">Transmembrane helix</keyword>
<feature type="transmembrane region" description="Helical" evidence="1">
    <location>
        <begin position="181"/>
        <end position="199"/>
    </location>
</feature>
<feature type="transmembrane region" description="Helical" evidence="1">
    <location>
        <begin position="282"/>
        <end position="301"/>
    </location>
</feature>
<proteinExistence type="predicted"/>
<organism evidence="2 3">
    <name type="scientific">Argiope bruennichi</name>
    <name type="common">Wasp spider</name>
    <name type="synonym">Aranea bruennichi</name>
    <dbReference type="NCBI Taxonomy" id="94029"/>
    <lineage>
        <taxon>Eukaryota</taxon>
        <taxon>Metazoa</taxon>
        <taxon>Ecdysozoa</taxon>
        <taxon>Arthropoda</taxon>
        <taxon>Chelicerata</taxon>
        <taxon>Arachnida</taxon>
        <taxon>Araneae</taxon>
        <taxon>Araneomorphae</taxon>
        <taxon>Entelegynae</taxon>
        <taxon>Araneoidea</taxon>
        <taxon>Araneidae</taxon>
        <taxon>Argiope</taxon>
    </lineage>
</organism>
<evidence type="ECO:0000313" key="2">
    <source>
        <dbReference type="EMBL" id="KAF8794964.1"/>
    </source>
</evidence>
<feature type="transmembrane region" description="Helical" evidence="1">
    <location>
        <begin position="353"/>
        <end position="372"/>
    </location>
</feature>
<evidence type="ECO:0000313" key="3">
    <source>
        <dbReference type="Proteomes" id="UP000807504"/>
    </source>
</evidence>
<reference evidence="2" key="2">
    <citation type="submission" date="2020-06" db="EMBL/GenBank/DDBJ databases">
        <authorList>
            <person name="Sheffer M."/>
        </authorList>
    </citation>
    <scope>NUCLEOTIDE SEQUENCE</scope>
</reference>
<sequence>MEISEIETAEEPVEEFNIKIEAGETSVKNLGEHLGKLLNILEFTGIQTNENRTDSEQKYILDIFQRFWYPTFLHGSLLYLWYATISGGKLDYSMIIDLVLPLLPSVMWLLIRRQKTSFKLFLADLSAITSKHFTSHNRCLLCTTNVALSFLIVYPILLITMRILQGNVINVKEVFRILQEAIFPCTVVITYTSICYLLLQNLRFFTKMFHEKLDLTCSRDVKNAIKEYLDVVKNVEMFEKLFCNVAFVVVLHNFFVIAILVMDIKDSENWMSTFMLEALSEMIFIFVSLGMMTICAGNISLEMATIKSVLLDKMFIQSDQVVSSDCNKCINMLLKKDVCTLTASKAFSFDRGFLFKALATVVAQVVVIYELGLSLGR</sequence>
<feature type="transmembrane region" description="Helical" evidence="1">
    <location>
        <begin position="92"/>
        <end position="111"/>
    </location>
</feature>
<feature type="transmembrane region" description="Helical" evidence="1">
    <location>
        <begin position="139"/>
        <end position="161"/>
    </location>
</feature>
<accession>A0A8T0FV30</accession>
<evidence type="ECO:0000256" key="1">
    <source>
        <dbReference type="SAM" id="Phobius"/>
    </source>
</evidence>
<keyword evidence="1" id="KW-0472">Membrane</keyword>